<dbReference type="GO" id="GO:0005634">
    <property type="term" value="C:nucleus"/>
    <property type="evidence" value="ECO:0007669"/>
    <property type="project" value="TreeGrafter"/>
</dbReference>
<evidence type="ECO:0000256" key="1">
    <source>
        <dbReference type="ARBA" id="ARBA00025733"/>
    </source>
</evidence>
<proteinExistence type="inferred from homology"/>
<dbReference type="FunFam" id="2.60.40.790:FF:000039">
    <property type="entry name" value="CS domain containing protein"/>
    <property type="match status" value="1"/>
</dbReference>
<feature type="domain" description="CS" evidence="3">
    <location>
        <begin position="3"/>
        <end position="92"/>
    </location>
</feature>
<dbReference type="Gene3D" id="2.60.40.790">
    <property type="match status" value="1"/>
</dbReference>
<evidence type="ECO:0000313" key="5">
    <source>
        <dbReference type="Proteomes" id="UP000007879"/>
    </source>
</evidence>
<evidence type="ECO:0000313" key="4">
    <source>
        <dbReference type="EnsemblMetazoa" id="Aqu2.1.41064_001"/>
    </source>
</evidence>
<reference evidence="5" key="1">
    <citation type="journal article" date="2010" name="Nature">
        <title>The Amphimedon queenslandica genome and the evolution of animal complexity.</title>
        <authorList>
            <person name="Srivastava M."/>
            <person name="Simakov O."/>
            <person name="Chapman J."/>
            <person name="Fahey B."/>
            <person name="Gauthier M.E."/>
            <person name="Mitros T."/>
            <person name="Richards G.S."/>
            <person name="Conaco C."/>
            <person name="Dacre M."/>
            <person name="Hellsten U."/>
            <person name="Larroux C."/>
            <person name="Putnam N.H."/>
            <person name="Stanke M."/>
            <person name="Adamska M."/>
            <person name="Darling A."/>
            <person name="Degnan S.M."/>
            <person name="Oakley T.H."/>
            <person name="Plachetzki D.C."/>
            <person name="Zhai Y."/>
            <person name="Adamski M."/>
            <person name="Calcino A."/>
            <person name="Cummins S.F."/>
            <person name="Goodstein D.M."/>
            <person name="Harris C."/>
            <person name="Jackson D.J."/>
            <person name="Leys S.P."/>
            <person name="Shu S."/>
            <person name="Woodcroft B.J."/>
            <person name="Vervoort M."/>
            <person name="Kosik K.S."/>
            <person name="Manning G."/>
            <person name="Degnan B.M."/>
            <person name="Rokhsar D.S."/>
        </authorList>
    </citation>
    <scope>NUCLEOTIDE SEQUENCE [LARGE SCALE GENOMIC DNA]</scope>
</reference>
<dbReference type="InterPro" id="IPR045250">
    <property type="entry name" value="p23-like"/>
</dbReference>
<dbReference type="InterPro" id="IPR008978">
    <property type="entry name" value="HSP20-like_chaperone"/>
</dbReference>
<evidence type="ECO:0000256" key="2">
    <source>
        <dbReference type="SAM" id="MobiDB-lite"/>
    </source>
</evidence>
<dbReference type="Proteomes" id="UP000007879">
    <property type="component" value="Unassembled WGS sequence"/>
</dbReference>
<evidence type="ECO:0000259" key="3">
    <source>
        <dbReference type="PROSITE" id="PS51203"/>
    </source>
</evidence>
<name>A0A1X7VMF6_AMPQE</name>
<feature type="compositionally biased region" description="Gly residues" evidence="2">
    <location>
        <begin position="134"/>
        <end position="146"/>
    </location>
</feature>
<dbReference type="AlphaFoldDB" id="A0A1X7VMF6"/>
<keyword evidence="5" id="KW-1185">Reference proteome</keyword>
<dbReference type="Pfam" id="PF04969">
    <property type="entry name" value="CS"/>
    <property type="match status" value="1"/>
</dbReference>
<organism evidence="4">
    <name type="scientific">Amphimedon queenslandica</name>
    <name type="common">Sponge</name>
    <dbReference type="NCBI Taxonomy" id="400682"/>
    <lineage>
        <taxon>Eukaryota</taxon>
        <taxon>Metazoa</taxon>
        <taxon>Porifera</taxon>
        <taxon>Demospongiae</taxon>
        <taxon>Heteroscleromorpha</taxon>
        <taxon>Haplosclerida</taxon>
        <taxon>Niphatidae</taxon>
        <taxon>Amphimedon</taxon>
    </lineage>
</organism>
<dbReference type="EnsemblMetazoa" id="Aqu2.1.41064_001">
    <property type="protein sequence ID" value="Aqu2.1.41064_001"/>
    <property type="gene ID" value="Aqu2.1.41064"/>
</dbReference>
<dbReference type="GO" id="GO:0051131">
    <property type="term" value="P:chaperone-mediated protein complex assembly"/>
    <property type="evidence" value="ECO:0007669"/>
    <property type="project" value="TreeGrafter"/>
</dbReference>
<dbReference type="GO" id="GO:0051879">
    <property type="term" value="F:Hsp90 protein binding"/>
    <property type="evidence" value="ECO:0007669"/>
    <property type="project" value="InterPro"/>
</dbReference>
<dbReference type="KEGG" id="aqu:100633880"/>
<comment type="similarity">
    <text evidence="1">Belongs to the p23/wos2 family.</text>
</comment>
<dbReference type="STRING" id="400682.A0A1X7VMF6"/>
<dbReference type="PANTHER" id="PTHR22932:SF1">
    <property type="entry name" value="CO-CHAPERONE PROTEIN DAF-41"/>
    <property type="match status" value="1"/>
</dbReference>
<dbReference type="GO" id="GO:0006457">
    <property type="term" value="P:protein folding"/>
    <property type="evidence" value="ECO:0007669"/>
    <property type="project" value="TreeGrafter"/>
</dbReference>
<accession>A0A1X7VMF6</accession>
<protein>
    <recommendedName>
        <fullName evidence="3">CS domain-containing protein</fullName>
    </recommendedName>
</protein>
<sequence length="164" mass="18456">MEPVTPLIKWAQRHDKILLSICVSDLKDEKINLDQKSLTFNGTGGNNVKYACKFNFYQEVVPQESKHKKFGLELFLSIQKKESGGGYWPRLLEAKGKVPYLQVDFNRWKDEDESDEDVDQFNDGLENLMHRMDVGGGSAGNGGGFDPGDEAPDSDDEELPELES</sequence>
<reference evidence="4" key="2">
    <citation type="submission" date="2017-05" db="UniProtKB">
        <authorList>
            <consortium name="EnsemblMetazoa"/>
        </authorList>
    </citation>
    <scope>IDENTIFICATION</scope>
</reference>
<feature type="compositionally biased region" description="Acidic residues" evidence="2">
    <location>
        <begin position="147"/>
        <end position="164"/>
    </location>
</feature>
<dbReference type="InParanoid" id="A0A1X7VMF6"/>
<dbReference type="FunCoup" id="A0A1X7VMF6">
    <property type="interactions" value="978"/>
</dbReference>
<dbReference type="GO" id="GO:0005829">
    <property type="term" value="C:cytosol"/>
    <property type="evidence" value="ECO:0007669"/>
    <property type="project" value="TreeGrafter"/>
</dbReference>
<dbReference type="SUPFAM" id="SSF49764">
    <property type="entry name" value="HSP20-like chaperones"/>
    <property type="match status" value="1"/>
</dbReference>
<feature type="region of interest" description="Disordered" evidence="2">
    <location>
        <begin position="130"/>
        <end position="164"/>
    </location>
</feature>
<dbReference type="eggNOG" id="KOG3158">
    <property type="taxonomic scope" value="Eukaryota"/>
</dbReference>
<dbReference type="InterPro" id="IPR007052">
    <property type="entry name" value="CS_dom"/>
</dbReference>
<dbReference type="OMA" id="EEGPYWP"/>
<dbReference type="PROSITE" id="PS51203">
    <property type="entry name" value="CS"/>
    <property type="match status" value="1"/>
</dbReference>
<dbReference type="OrthoDB" id="1564555at2759"/>
<dbReference type="EnsemblMetazoa" id="XM_003383685.3">
    <property type="protein sequence ID" value="XP_003383733.1"/>
    <property type="gene ID" value="LOC100633880"/>
</dbReference>
<dbReference type="PANTHER" id="PTHR22932">
    <property type="entry name" value="TELOMERASE-BINDING PROTEIN P23 HSP90 CO-CHAPERONE"/>
    <property type="match status" value="1"/>
</dbReference>
<gene>
    <name evidence="4" type="primary">100633880</name>
</gene>
<dbReference type="CDD" id="cd06465">
    <property type="entry name" value="p23_hB-ind1_like"/>
    <property type="match status" value="1"/>
</dbReference>
<dbReference type="GO" id="GO:0051087">
    <property type="term" value="F:protein-folding chaperone binding"/>
    <property type="evidence" value="ECO:0007669"/>
    <property type="project" value="TreeGrafter"/>
</dbReference>